<dbReference type="GO" id="GO:0016787">
    <property type="term" value="F:hydrolase activity"/>
    <property type="evidence" value="ECO:0007669"/>
    <property type="project" value="UniProtKB-KW"/>
</dbReference>
<dbReference type="PANTHER" id="PTHR43739">
    <property type="entry name" value="XYLOGLUCANASE (EUROFUNG)"/>
    <property type="match status" value="1"/>
</dbReference>
<gene>
    <name evidence="1" type="ORF">C440_02408</name>
</gene>
<dbReference type="RefSeq" id="WP_008317905.1">
    <property type="nucleotide sequence ID" value="NZ_AOLN01000004.1"/>
</dbReference>
<evidence type="ECO:0000313" key="1">
    <source>
        <dbReference type="EMBL" id="ELZ98063.1"/>
    </source>
</evidence>
<comment type="caution">
    <text evidence="1">The sequence shown here is derived from an EMBL/GenBank/DDBJ whole genome shotgun (WGS) entry which is preliminary data.</text>
</comment>
<dbReference type="InterPro" id="IPR015943">
    <property type="entry name" value="WD40/YVTN_repeat-like_dom_sf"/>
</dbReference>
<evidence type="ECO:0000313" key="2">
    <source>
        <dbReference type="Proteomes" id="UP000011550"/>
    </source>
</evidence>
<keyword evidence="2" id="KW-1185">Reference proteome</keyword>
<proteinExistence type="predicted"/>
<dbReference type="CDD" id="cd15482">
    <property type="entry name" value="Sialidase_non-viral"/>
    <property type="match status" value="1"/>
</dbReference>
<dbReference type="Gene3D" id="2.130.10.10">
    <property type="entry name" value="YVTN repeat-like/Quinoprotein amine dehydrogenase"/>
    <property type="match status" value="1"/>
</dbReference>
<protein>
    <submittedName>
        <fullName evidence="1">BNR repeat-containing glycosyl hydrolase</fullName>
    </submittedName>
</protein>
<reference evidence="1 2" key="1">
    <citation type="journal article" date="2014" name="PLoS Genet.">
        <title>Phylogenetically driven sequencing of extremely halophilic archaea reveals strategies for static and dynamic osmo-response.</title>
        <authorList>
            <person name="Becker E.A."/>
            <person name="Seitzer P.M."/>
            <person name="Tritt A."/>
            <person name="Larsen D."/>
            <person name="Krusor M."/>
            <person name="Yao A.I."/>
            <person name="Wu D."/>
            <person name="Madern D."/>
            <person name="Eisen J.A."/>
            <person name="Darling A.E."/>
            <person name="Facciotti M.T."/>
        </authorList>
    </citation>
    <scope>NUCLEOTIDE SEQUENCE [LARGE SCALE GENOMIC DNA]</scope>
    <source>
        <strain evidence="1 2">ATCC BAA-1512</strain>
    </source>
</reference>
<dbReference type="PANTHER" id="PTHR43739:SF5">
    <property type="entry name" value="EXO-ALPHA-SIALIDASE"/>
    <property type="match status" value="1"/>
</dbReference>
<dbReference type="InterPro" id="IPR052025">
    <property type="entry name" value="Xyloglucanase_GH74"/>
</dbReference>
<dbReference type="EMBL" id="AOLN01000004">
    <property type="protein sequence ID" value="ELZ98063.1"/>
    <property type="molecule type" value="Genomic_DNA"/>
</dbReference>
<dbReference type="PATRIC" id="fig|662479.7.peg.495"/>
<organism evidence="1 2">
    <name type="scientific">Haloferax mucosum ATCC BAA-1512</name>
    <dbReference type="NCBI Taxonomy" id="662479"/>
    <lineage>
        <taxon>Archaea</taxon>
        <taxon>Methanobacteriati</taxon>
        <taxon>Methanobacteriota</taxon>
        <taxon>Stenosarchaea group</taxon>
        <taxon>Halobacteria</taxon>
        <taxon>Halobacteriales</taxon>
        <taxon>Haloferacaceae</taxon>
        <taxon>Haloferax</taxon>
    </lineage>
</organism>
<dbReference type="GO" id="GO:0010411">
    <property type="term" value="P:xyloglucan metabolic process"/>
    <property type="evidence" value="ECO:0007669"/>
    <property type="project" value="TreeGrafter"/>
</dbReference>
<sequence length="320" mass="35059">MSGESPSRSLVIGTDRGIYRAPLDDIGYSRQVLARNRVFRVRRFGDALFAATRSGLFRSRDSGRTWTPLGIPRSAVYSVVQSPTGERLYAGTHPAHLYVSTDNGGSWRELEGFRDVPSRETWYTPRYRDKAHVRSLAVHPDSPDRVIAGVEVGGVLVSDDCGVSWTEHRAGLETERQDGLQYDVHHVLALSGDAFVVSCGGGLYRTRDAGHSWTRLPDSDRPYFREAFSHGGRLYAAATRGPWESEMDAVLFESDDEGETLEAVPYPGVGDEFVLAWAAADDADSAVFAGTHTGSVLRRADDAWTALGSVPARIRSLAVV</sequence>
<dbReference type="SUPFAM" id="SSF110296">
    <property type="entry name" value="Oligoxyloglucan reducing end-specific cellobiohydrolase"/>
    <property type="match status" value="1"/>
</dbReference>
<dbReference type="OrthoDB" id="197823at2157"/>
<keyword evidence="1" id="KW-0378">Hydrolase</keyword>
<name>M0IQH1_9EURY</name>
<dbReference type="AlphaFoldDB" id="M0IQH1"/>
<accession>M0IQH1</accession>
<dbReference type="Proteomes" id="UP000011550">
    <property type="component" value="Unassembled WGS sequence"/>
</dbReference>